<dbReference type="GO" id="GO:0005524">
    <property type="term" value="F:ATP binding"/>
    <property type="evidence" value="ECO:0007669"/>
    <property type="project" value="UniProtKB-KW"/>
</dbReference>
<evidence type="ECO:0000259" key="3">
    <source>
        <dbReference type="PROSITE" id="PS50893"/>
    </source>
</evidence>
<feature type="domain" description="ABC transporter" evidence="3">
    <location>
        <begin position="14"/>
        <end position="253"/>
    </location>
</feature>
<dbReference type="KEGG" id="plen:EIM92_14830"/>
<protein>
    <submittedName>
        <fullName evidence="4">ABC transporter ATP-binding protein</fullName>
    </submittedName>
</protein>
<keyword evidence="2 4" id="KW-0067">ATP-binding</keyword>
<dbReference type="PANTHER" id="PTHR43158">
    <property type="entry name" value="SKFA PEPTIDE EXPORT ATP-BINDING PROTEIN SKFE"/>
    <property type="match status" value="1"/>
</dbReference>
<name>A0A3S8RWR1_9BACL</name>
<dbReference type="RefSeq" id="WP_125083306.1">
    <property type="nucleotide sequence ID" value="NZ_CP034248.1"/>
</dbReference>
<keyword evidence="5" id="KW-1185">Reference proteome</keyword>
<evidence type="ECO:0000256" key="1">
    <source>
        <dbReference type="ARBA" id="ARBA00022741"/>
    </source>
</evidence>
<keyword evidence="1" id="KW-0547">Nucleotide-binding</keyword>
<dbReference type="Pfam" id="PF00005">
    <property type="entry name" value="ABC_tran"/>
    <property type="match status" value="1"/>
</dbReference>
<dbReference type="Proteomes" id="UP000273145">
    <property type="component" value="Chromosome"/>
</dbReference>
<dbReference type="PROSITE" id="PS50893">
    <property type="entry name" value="ABC_TRANSPORTER_2"/>
    <property type="match status" value="1"/>
</dbReference>
<evidence type="ECO:0000313" key="4">
    <source>
        <dbReference type="EMBL" id="AZK47274.1"/>
    </source>
</evidence>
<evidence type="ECO:0000313" key="5">
    <source>
        <dbReference type="Proteomes" id="UP000273145"/>
    </source>
</evidence>
<dbReference type="OrthoDB" id="9789994at2"/>
<accession>A0A3S8RWR1</accession>
<gene>
    <name evidence="4" type="ORF">EIM92_14830</name>
</gene>
<dbReference type="Gene3D" id="3.40.50.300">
    <property type="entry name" value="P-loop containing nucleotide triphosphate hydrolases"/>
    <property type="match status" value="1"/>
</dbReference>
<dbReference type="PROSITE" id="PS00211">
    <property type="entry name" value="ABC_TRANSPORTER_1"/>
    <property type="match status" value="1"/>
</dbReference>
<sequence>MVEVNRTNNQKQVIEMHDVSWRRDGKTVLNAIDWQVAEGENWALFGLNGSGKTTLLNMLNGYIWPTTGTVSVLGHKYGEVDVREMRKSIGWVSSSLQQKLHGSEKVQNLVVSGKFASIGLYEKPTSEDFDRAEMLMHQLRCGHLLDRTYQTCSQGEQQKLLIARALMAQPKLLILDEAANGLDFISKEGLLDSIQELALDREAPHMIYVTHHTEEIVPPFTKTLLLRRGEVFMQGDTTEMFSGEILTDFFEMSVDVSWRNGRAWLSKK</sequence>
<dbReference type="SMART" id="SM00382">
    <property type="entry name" value="AAA"/>
    <property type="match status" value="1"/>
</dbReference>
<dbReference type="CDD" id="cd00267">
    <property type="entry name" value="ABC_ATPase"/>
    <property type="match status" value="1"/>
</dbReference>
<proteinExistence type="predicted"/>
<dbReference type="EMBL" id="CP034248">
    <property type="protein sequence ID" value="AZK47274.1"/>
    <property type="molecule type" value="Genomic_DNA"/>
</dbReference>
<dbReference type="AlphaFoldDB" id="A0A3S8RWR1"/>
<dbReference type="InterPro" id="IPR003439">
    <property type="entry name" value="ABC_transporter-like_ATP-bd"/>
</dbReference>
<dbReference type="PANTHER" id="PTHR43158:SF2">
    <property type="entry name" value="SKFA PEPTIDE EXPORT ATP-BINDING PROTEIN SKFE"/>
    <property type="match status" value="1"/>
</dbReference>
<reference evidence="4 5" key="1">
    <citation type="submission" date="2018-11" db="EMBL/GenBank/DDBJ databases">
        <title>Genome sequencing of Paenibacillus lentus DSM25539(T).</title>
        <authorList>
            <person name="Kook J.-K."/>
            <person name="Park S.-N."/>
            <person name="Lim Y.K."/>
        </authorList>
    </citation>
    <scope>NUCLEOTIDE SEQUENCE [LARGE SCALE GENOMIC DNA]</scope>
    <source>
        <strain evidence="4 5">DSM 25539</strain>
    </source>
</reference>
<dbReference type="InterPro" id="IPR027417">
    <property type="entry name" value="P-loop_NTPase"/>
</dbReference>
<dbReference type="InterPro" id="IPR017871">
    <property type="entry name" value="ABC_transporter-like_CS"/>
</dbReference>
<dbReference type="InterPro" id="IPR003593">
    <property type="entry name" value="AAA+_ATPase"/>
</dbReference>
<dbReference type="SUPFAM" id="SSF52540">
    <property type="entry name" value="P-loop containing nucleoside triphosphate hydrolases"/>
    <property type="match status" value="1"/>
</dbReference>
<dbReference type="GO" id="GO:0016887">
    <property type="term" value="F:ATP hydrolysis activity"/>
    <property type="evidence" value="ECO:0007669"/>
    <property type="project" value="InterPro"/>
</dbReference>
<evidence type="ECO:0000256" key="2">
    <source>
        <dbReference type="ARBA" id="ARBA00022840"/>
    </source>
</evidence>
<organism evidence="4 5">
    <name type="scientific">Paenibacillus lentus</name>
    <dbReference type="NCBI Taxonomy" id="1338368"/>
    <lineage>
        <taxon>Bacteria</taxon>
        <taxon>Bacillati</taxon>
        <taxon>Bacillota</taxon>
        <taxon>Bacilli</taxon>
        <taxon>Bacillales</taxon>
        <taxon>Paenibacillaceae</taxon>
        <taxon>Paenibacillus</taxon>
    </lineage>
</organism>